<dbReference type="EMBL" id="AAGW02029262">
    <property type="status" value="NOT_ANNOTATED_CDS"/>
    <property type="molecule type" value="Genomic_DNA"/>
</dbReference>
<feature type="compositionally biased region" description="Polar residues" evidence="6">
    <location>
        <begin position="137"/>
        <end position="147"/>
    </location>
</feature>
<dbReference type="PANTHER" id="PTHR13159:SF4">
    <property type="entry name" value="RADIAL SPOKE HEAD PROTEIN 4 HOMOLOG A"/>
    <property type="match status" value="1"/>
</dbReference>
<dbReference type="Pfam" id="PF04712">
    <property type="entry name" value="Radial_spoke"/>
    <property type="match status" value="2"/>
</dbReference>
<keyword evidence="2" id="KW-0963">Cytoplasm</keyword>
<comment type="subcellular location">
    <subcellularLocation>
        <location evidence="1">Cytoplasm</location>
        <location evidence="1">Cytoskeleton</location>
        <location evidence="1">Cilium axoneme</location>
    </subcellularLocation>
</comment>
<dbReference type="EMBL" id="AAGW02029261">
    <property type="status" value="NOT_ANNOTATED_CDS"/>
    <property type="molecule type" value="Genomic_DNA"/>
</dbReference>
<evidence type="ECO:0000256" key="3">
    <source>
        <dbReference type="ARBA" id="ARBA00023069"/>
    </source>
</evidence>
<evidence type="ECO:0000313" key="8">
    <source>
        <dbReference type="Proteomes" id="UP000001811"/>
    </source>
</evidence>
<dbReference type="GO" id="GO:0035082">
    <property type="term" value="P:axoneme assembly"/>
    <property type="evidence" value="ECO:0007669"/>
    <property type="project" value="TreeGrafter"/>
</dbReference>
<feature type="region of interest" description="Disordered" evidence="6">
    <location>
        <begin position="310"/>
        <end position="337"/>
    </location>
</feature>
<evidence type="ECO:0000313" key="7">
    <source>
        <dbReference type="Ensembl" id="ENSOCUP00000033782.1"/>
    </source>
</evidence>
<evidence type="ECO:0000256" key="5">
    <source>
        <dbReference type="ARBA" id="ARBA00023273"/>
    </source>
</evidence>
<feature type="compositionally biased region" description="Basic and acidic residues" evidence="6">
    <location>
        <begin position="8"/>
        <end position="27"/>
    </location>
</feature>
<keyword evidence="3" id="KW-0969">Cilium</keyword>
<feature type="compositionally biased region" description="Basic and acidic residues" evidence="6">
    <location>
        <begin position="116"/>
        <end position="136"/>
    </location>
</feature>
<evidence type="ECO:0000256" key="4">
    <source>
        <dbReference type="ARBA" id="ARBA00023212"/>
    </source>
</evidence>
<evidence type="ECO:0000256" key="1">
    <source>
        <dbReference type="ARBA" id="ARBA00004430"/>
    </source>
</evidence>
<feature type="compositionally biased region" description="Low complexity" evidence="6">
    <location>
        <begin position="28"/>
        <end position="41"/>
    </location>
</feature>
<proteinExistence type="predicted"/>
<feature type="region of interest" description="Disordered" evidence="6">
    <location>
        <begin position="1"/>
        <end position="86"/>
    </location>
</feature>
<keyword evidence="4" id="KW-0206">Cytoskeleton</keyword>
<evidence type="ECO:0000256" key="6">
    <source>
        <dbReference type="SAM" id="MobiDB-lite"/>
    </source>
</evidence>
<organism evidence="7 8">
    <name type="scientific">Oryctolagus cuniculus</name>
    <name type="common">Rabbit</name>
    <dbReference type="NCBI Taxonomy" id="9986"/>
    <lineage>
        <taxon>Eukaryota</taxon>
        <taxon>Metazoa</taxon>
        <taxon>Chordata</taxon>
        <taxon>Craniata</taxon>
        <taxon>Vertebrata</taxon>
        <taxon>Euteleostomi</taxon>
        <taxon>Mammalia</taxon>
        <taxon>Eutheria</taxon>
        <taxon>Euarchontoglires</taxon>
        <taxon>Glires</taxon>
        <taxon>Lagomorpha</taxon>
        <taxon>Leporidae</taxon>
        <taxon>Oryctolagus</taxon>
    </lineage>
</organism>
<dbReference type="Proteomes" id="UP000001811">
    <property type="component" value="Chromosome 12"/>
</dbReference>
<feature type="compositionally biased region" description="Low complexity" evidence="6">
    <location>
        <begin position="437"/>
        <end position="453"/>
    </location>
</feature>
<keyword evidence="8" id="KW-1185">Reference proteome</keyword>
<evidence type="ECO:0000256" key="2">
    <source>
        <dbReference type="ARBA" id="ARBA00022490"/>
    </source>
</evidence>
<name>A0A5F9CJK4_RABIT</name>
<feature type="region of interest" description="Disordered" evidence="6">
    <location>
        <begin position="101"/>
        <end position="151"/>
    </location>
</feature>
<dbReference type="GeneTree" id="ENSGT00500000044869"/>
<dbReference type="GO" id="GO:0060294">
    <property type="term" value="P:cilium movement involved in cell motility"/>
    <property type="evidence" value="ECO:0007669"/>
    <property type="project" value="InterPro"/>
</dbReference>
<sequence>MEDTTSLEQEKENKEQEEAEKPWERKIPSSSQDSEPASSDPWEVEQGREIGPPPKNSPPRSPQSKDSTYLDDLRTPASPSHSSPRELSFIPSVLALAKQNLAIPSPSDRTTNEIPEAGKLHPDLLEQPSDKKEPIQHHSSQPEGNTCQLPQQPKPLLQRMRNVSHNDKPKGQRFDVFQEEDSNSNYGLDQTEPGASEAAPSMLETAIRNAKAYLLKTSSRSGFNVYDHLSNVLTKILDERPEDAVDIIENISQDVKMEHFNKKLDTLQNENEMLPTYEIAEKQKVLFLHGHLEGADQELEEEIGRCNWFNPVQKNEEEEEEDEGKEEEKGEESDYIEQEVGPLLLTPISEDTEIQTIPPWTTRLSSNLIPQYAIAVLRSNLWPGAYAFSNGKKFENFYIGWGHKYSVDNYTPPVPPPVHLEYSSGPEVTEMDDPSVEQEQAFKAAQEAAALASEENEETEEDEDEEDDYD</sequence>
<feature type="region of interest" description="Disordered" evidence="6">
    <location>
        <begin position="423"/>
        <end position="470"/>
    </location>
</feature>
<dbReference type="Bgee" id="ENSOCUG00000009852">
    <property type="expression patterns" value="Expressed in upper lobe of left lung and 4 other cell types or tissues"/>
</dbReference>
<reference evidence="7 8" key="1">
    <citation type="journal article" date="2011" name="Nature">
        <title>A high-resolution map of human evolutionary constraint using 29 mammals.</title>
        <authorList>
            <person name="Lindblad-Toh K."/>
            <person name="Garber M."/>
            <person name="Zuk O."/>
            <person name="Lin M.F."/>
            <person name="Parker B.J."/>
            <person name="Washietl S."/>
            <person name="Kheradpour P."/>
            <person name="Ernst J."/>
            <person name="Jordan G."/>
            <person name="Mauceli E."/>
            <person name="Ward L.D."/>
            <person name="Lowe C.B."/>
            <person name="Holloway A.K."/>
            <person name="Clamp M."/>
            <person name="Gnerre S."/>
            <person name="Alfoldi J."/>
            <person name="Beal K."/>
            <person name="Chang J."/>
            <person name="Clawson H."/>
            <person name="Cuff J."/>
            <person name="Di Palma F."/>
            <person name="Fitzgerald S."/>
            <person name="Flicek P."/>
            <person name="Guttman M."/>
            <person name="Hubisz M.J."/>
            <person name="Jaffe D.B."/>
            <person name="Jungreis I."/>
            <person name="Kent W.J."/>
            <person name="Kostka D."/>
            <person name="Lara M."/>
            <person name="Martins A.L."/>
            <person name="Massingham T."/>
            <person name="Moltke I."/>
            <person name="Raney B.J."/>
            <person name="Rasmussen M.D."/>
            <person name="Robinson J."/>
            <person name="Stark A."/>
            <person name="Vilella A.J."/>
            <person name="Wen J."/>
            <person name="Xie X."/>
            <person name="Zody M.C."/>
            <person name="Baldwin J."/>
            <person name="Bloom T."/>
            <person name="Chin C.W."/>
            <person name="Heiman D."/>
            <person name="Nicol R."/>
            <person name="Nusbaum C."/>
            <person name="Young S."/>
            <person name="Wilkinson J."/>
            <person name="Worley K.C."/>
            <person name="Kovar C.L."/>
            <person name="Muzny D.M."/>
            <person name="Gibbs R.A."/>
            <person name="Cree A."/>
            <person name="Dihn H.H."/>
            <person name="Fowler G."/>
            <person name="Jhangiani S."/>
            <person name="Joshi V."/>
            <person name="Lee S."/>
            <person name="Lewis L.R."/>
            <person name="Nazareth L.V."/>
            <person name="Okwuonu G."/>
            <person name="Santibanez J."/>
            <person name="Warren W.C."/>
            <person name="Mardis E.R."/>
            <person name="Weinstock G.M."/>
            <person name="Wilson R.K."/>
            <person name="Delehaunty K."/>
            <person name="Dooling D."/>
            <person name="Fronik C."/>
            <person name="Fulton L."/>
            <person name="Fulton B."/>
            <person name="Graves T."/>
            <person name="Minx P."/>
            <person name="Sodergren E."/>
            <person name="Birney E."/>
            <person name="Margulies E.H."/>
            <person name="Herrero J."/>
            <person name="Green E.D."/>
            <person name="Haussler D."/>
            <person name="Siepel A."/>
            <person name="Goldman N."/>
            <person name="Pollard K.S."/>
            <person name="Pedersen J.S."/>
            <person name="Lander E.S."/>
            <person name="Kellis M."/>
        </authorList>
    </citation>
    <scope>NUCLEOTIDE SEQUENCE [LARGE SCALE GENOMIC DNA]</scope>
    <source>
        <strain evidence="7 8">Thorbecke inbred</strain>
    </source>
</reference>
<protein>
    <submittedName>
        <fullName evidence="7">Radial spoke head component 4A</fullName>
    </submittedName>
</protein>
<dbReference type="GO" id="GO:0001534">
    <property type="term" value="C:radial spoke"/>
    <property type="evidence" value="ECO:0007669"/>
    <property type="project" value="InterPro"/>
</dbReference>
<dbReference type="Ensembl" id="ENSOCUT00000059921.1">
    <property type="protein sequence ID" value="ENSOCUP00000033782.1"/>
    <property type="gene ID" value="ENSOCUG00000009852.4"/>
</dbReference>
<dbReference type="AlphaFoldDB" id="A0A5F9CJK4"/>
<feature type="compositionally biased region" description="Pro residues" evidence="6">
    <location>
        <begin position="51"/>
        <end position="61"/>
    </location>
</feature>
<feature type="compositionally biased region" description="Acidic residues" evidence="6">
    <location>
        <begin position="454"/>
        <end position="470"/>
    </location>
</feature>
<gene>
    <name evidence="7" type="primary">RSPH4A</name>
</gene>
<feature type="compositionally biased region" description="Acidic residues" evidence="6">
    <location>
        <begin position="316"/>
        <end position="337"/>
    </location>
</feature>
<reference evidence="7" key="3">
    <citation type="submission" date="2025-09" db="UniProtKB">
        <authorList>
            <consortium name="Ensembl"/>
        </authorList>
    </citation>
    <scope>IDENTIFICATION</scope>
    <source>
        <strain evidence="7">Thorbecke</strain>
    </source>
</reference>
<keyword evidence="5" id="KW-0966">Cell projection</keyword>
<dbReference type="InterPro" id="IPR006802">
    <property type="entry name" value="Radial_spoke"/>
</dbReference>
<dbReference type="CDD" id="cd22963">
    <property type="entry name" value="DD_CrRSP4-like"/>
    <property type="match status" value="1"/>
</dbReference>
<accession>A0A5F9CJK4</accession>
<dbReference type="PANTHER" id="PTHR13159">
    <property type="entry name" value="RADIAL SPOKEHEAD-RELATED"/>
    <property type="match status" value="1"/>
</dbReference>
<reference evidence="7" key="2">
    <citation type="submission" date="2025-08" db="UniProtKB">
        <authorList>
            <consortium name="Ensembl"/>
        </authorList>
    </citation>
    <scope>IDENTIFICATION</scope>
    <source>
        <strain evidence="7">Thorbecke</strain>
    </source>
</reference>
<dbReference type="EMBL" id="AAGW02029260">
    <property type="status" value="NOT_ANNOTATED_CDS"/>
    <property type="molecule type" value="Genomic_DNA"/>
</dbReference>